<protein>
    <submittedName>
        <fullName evidence="2">Uncharacterized protein</fullName>
    </submittedName>
</protein>
<dbReference type="EnsemblPlants" id="OPUNC10G01440.1">
    <property type="protein sequence ID" value="OPUNC10G01440.1"/>
    <property type="gene ID" value="OPUNC10G01440"/>
</dbReference>
<dbReference type="Proteomes" id="UP000026962">
    <property type="component" value="Chromosome 10"/>
</dbReference>
<feature type="compositionally biased region" description="Low complexity" evidence="1">
    <location>
        <begin position="33"/>
        <end position="56"/>
    </location>
</feature>
<reference evidence="2" key="2">
    <citation type="submission" date="2018-05" db="EMBL/GenBank/DDBJ databases">
        <title>OpunRS2 (Oryza punctata Reference Sequence Version 2).</title>
        <authorList>
            <person name="Zhang J."/>
            <person name="Kudrna D."/>
            <person name="Lee S."/>
            <person name="Talag J."/>
            <person name="Welchert J."/>
            <person name="Wing R.A."/>
        </authorList>
    </citation>
    <scope>NUCLEOTIDE SEQUENCE [LARGE SCALE GENOMIC DNA]</scope>
</reference>
<dbReference type="HOGENOM" id="CLU_2214228_0_0_1"/>
<organism evidence="2">
    <name type="scientific">Oryza punctata</name>
    <name type="common">Red rice</name>
    <dbReference type="NCBI Taxonomy" id="4537"/>
    <lineage>
        <taxon>Eukaryota</taxon>
        <taxon>Viridiplantae</taxon>
        <taxon>Streptophyta</taxon>
        <taxon>Embryophyta</taxon>
        <taxon>Tracheophyta</taxon>
        <taxon>Spermatophyta</taxon>
        <taxon>Magnoliopsida</taxon>
        <taxon>Liliopsida</taxon>
        <taxon>Poales</taxon>
        <taxon>Poaceae</taxon>
        <taxon>BOP clade</taxon>
        <taxon>Oryzoideae</taxon>
        <taxon>Oryzeae</taxon>
        <taxon>Oryzinae</taxon>
        <taxon>Oryza</taxon>
    </lineage>
</organism>
<sequence length="107" mass="11138">MAAPTGGSVGGNYGRIHTLRWRHLPRSYPPIAPTTTPAGDPAATVARVDLAASPAGESGGGDGSAHGGSSGSGNLHIPNERWRRAEFSSVVSDYTFFDLVFDECLIL</sequence>
<dbReference type="AlphaFoldDB" id="A0A0E0M5C0"/>
<dbReference type="Gramene" id="OPUNC10G01440.1">
    <property type="protein sequence ID" value="OPUNC10G01440.1"/>
    <property type="gene ID" value="OPUNC10G01440"/>
</dbReference>
<proteinExistence type="predicted"/>
<keyword evidence="3" id="KW-1185">Reference proteome</keyword>
<name>A0A0E0M5C0_ORYPU</name>
<evidence type="ECO:0000256" key="1">
    <source>
        <dbReference type="SAM" id="MobiDB-lite"/>
    </source>
</evidence>
<feature type="compositionally biased region" description="Gly residues" evidence="1">
    <location>
        <begin position="57"/>
        <end position="71"/>
    </location>
</feature>
<evidence type="ECO:0000313" key="3">
    <source>
        <dbReference type="Proteomes" id="UP000026962"/>
    </source>
</evidence>
<evidence type="ECO:0000313" key="2">
    <source>
        <dbReference type="EnsemblPlants" id="OPUNC10G01440.1"/>
    </source>
</evidence>
<accession>A0A0E0M5C0</accession>
<feature type="region of interest" description="Disordered" evidence="1">
    <location>
        <begin position="27"/>
        <end position="77"/>
    </location>
</feature>
<reference evidence="2" key="1">
    <citation type="submission" date="2015-04" db="UniProtKB">
        <authorList>
            <consortium name="EnsemblPlants"/>
        </authorList>
    </citation>
    <scope>IDENTIFICATION</scope>
</reference>